<name>A0A1A9I1R5_9BACT</name>
<evidence type="ECO:0000313" key="3">
    <source>
        <dbReference type="Proteomes" id="UP000077667"/>
    </source>
</evidence>
<protein>
    <submittedName>
        <fullName evidence="2">Uncharacterized protein</fullName>
    </submittedName>
</protein>
<reference evidence="2 3" key="1">
    <citation type="submission" date="2016-05" db="EMBL/GenBank/DDBJ databases">
        <title>Niabella ginsenosidivorans BS26 whole genome sequencing.</title>
        <authorList>
            <person name="Im W.T."/>
            <person name="Siddiqi M.Z."/>
        </authorList>
    </citation>
    <scope>NUCLEOTIDE SEQUENCE [LARGE SCALE GENOMIC DNA]</scope>
    <source>
        <strain evidence="2 3">BS26</strain>
    </source>
</reference>
<feature type="signal peptide" evidence="1">
    <location>
        <begin position="1"/>
        <end position="28"/>
    </location>
</feature>
<organism evidence="2 3">
    <name type="scientific">Niabella ginsenosidivorans</name>
    <dbReference type="NCBI Taxonomy" id="1176587"/>
    <lineage>
        <taxon>Bacteria</taxon>
        <taxon>Pseudomonadati</taxon>
        <taxon>Bacteroidota</taxon>
        <taxon>Chitinophagia</taxon>
        <taxon>Chitinophagales</taxon>
        <taxon>Chitinophagaceae</taxon>
        <taxon>Niabella</taxon>
    </lineage>
</organism>
<dbReference type="EMBL" id="CP015772">
    <property type="protein sequence ID" value="ANH80660.1"/>
    <property type="molecule type" value="Genomic_DNA"/>
</dbReference>
<dbReference type="Proteomes" id="UP000077667">
    <property type="component" value="Chromosome"/>
</dbReference>
<dbReference type="AlphaFoldDB" id="A0A1A9I1R5"/>
<proteinExistence type="predicted"/>
<gene>
    <name evidence="2" type="ORF">A8C56_06425</name>
</gene>
<evidence type="ECO:0000256" key="1">
    <source>
        <dbReference type="SAM" id="SignalP"/>
    </source>
</evidence>
<feature type="chain" id="PRO_5008389726" evidence="1">
    <location>
        <begin position="29"/>
        <end position="103"/>
    </location>
</feature>
<evidence type="ECO:0000313" key="2">
    <source>
        <dbReference type="EMBL" id="ANH80660.1"/>
    </source>
</evidence>
<dbReference type="KEGG" id="nia:A8C56_06425"/>
<sequence>MINIKKIFKHPTLSCFAALRLYNYSASAANDLPVRCTGTFITILPQSGTIFAERYSIFNKGAGFVKTQKIFKHSASSCFAAPRLYNYYTPEPNNFPVRCTGTA</sequence>
<accession>A0A1A9I1R5</accession>
<keyword evidence="3" id="KW-1185">Reference proteome</keyword>
<keyword evidence="1" id="KW-0732">Signal</keyword>